<protein>
    <submittedName>
        <fullName evidence="5">Kelch repeat and BTB domain-containing protein 13-like</fullName>
    </submittedName>
</protein>
<dbReference type="SMART" id="SM00612">
    <property type="entry name" value="Kelch"/>
    <property type="match status" value="2"/>
</dbReference>
<gene>
    <name evidence="5" type="primary">LOC113111571</name>
</gene>
<dbReference type="InterPro" id="IPR006652">
    <property type="entry name" value="Kelch_1"/>
</dbReference>
<keyword evidence="3" id="KW-0732">Signal</keyword>
<dbReference type="AlphaFoldDB" id="A0A6P6QFI0"/>
<dbReference type="GeneID" id="113111571"/>
<feature type="signal peptide" evidence="3">
    <location>
        <begin position="1"/>
        <end position="26"/>
    </location>
</feature>
<dbReference type="SUPFAM" id="SSF54695">
    <property type="entry name" value="POZ domain"/>
    <property type="match status" value="1"/>
</dbReference>
<evidence type="ECO:0000256" key="2">
    <source>
        <dbReference type="ARBA" id="ARBA00022737"/>
    </source>
</evidence>
<dbReference type="InterPro" id="IPR011333">
    <property type="entry name" value="SKP1/BTB/POZ_sf"/>
</dbReference>
<dbReference type="Gene3D" id="2.120.10.80">
    <property type="entry name" value="Kelch-type beta propeller"/>
    <property type="match status" value="1"/>
</dbReference>
<dbReference type="PANTHER" id="PTHR46375">
    <property type="entry name" value="KELCH REPEAT AND BTB DOMAIN-CONTAINING PROTEIN 13-RELATED"/>
    <property type="match status" value="1"/>
</dbReference>
<dbReference type="CDD" id="cd18486">
    <property type="entry name" value="BACK_KBTBD13"/>
    <property type="match status" value="1"/>
</dbReference>
<organism evidence="4 5">
    <name type="scientific">Carassius auratus</name>
    <name type="common">Goldfish</name>
    <dbReference type="NCBI Taxonomy" id="7957"/>
    <lineage>
        <taxon>Eukaryota</taxon>
        <taxon>Metazoa</taxon>
        <taxon>Chordata</taxon>
        <taxon>Craniata</taxon>
        <taxon>Vertebrata</taxon>
        <taxon>Euteleostomi</taxon>
        <taxon>Actinopterygii</taxon>
        <taxon>Neopterygii</taxon>
        <taxon>Teleostei</taxon>
        <taxon>Ostariophysi</taxon>
        <taxon>Cypriniformes</taxon>
        <taxon>Cyprinidae</taxon>
        <taxon>Cyprininae</taxon>
        <taxon>Carassius</taxon>
    </lineage>
</organism>
<sequence>MTTILKSVAMLCYFSVLLFSVQQVAVRLQRVQTSVYKSNPNTDLTSNFLVHEQSNLGTNRQERGVMGPPCNLGQSRDGSEEHVEESTGILRVRVEESVFTIDRAVLGQNCEYFRALFRSGMKDSQLNEFHLQGGLKARGFLIAMAVSRGECPTIGDPDEIVEAAECAAFLQVDVLVQHLIDLLDTDNCLLLYHTAAVYGLWRLFHSAAVFIRDAYSDVQDALDALPEELICYVESLSPASFVALGTHSPSMKILQDCYRTVFYLDEKPGAWKYLTDLPTDASTSMAGVAVVENRLYIVGGVRGVSKETVDLSFCYDTDSNTWDAFDGPQQSRYNFTLVGHNGHLYAIGGEFDKRIMSSVEVCDVSTGAWTFCKHAPRSVAAAASAVARRRIFVCFWKPPDTTDIYEYAPKNDKWTLVTTMVKPQSYGHCMVAHGDNLYVMRNGPCDDFLRCLMDCYNITTGQWMAMPGHYVNSRGALFTAMVRANSAFTVNRNLTLEYVICGDKWKPRRQMTGFPKIGSLWTCLLRLPKSTDAQQEREAEEALEMDANVEFVEEDSVEANYPP</sequence>
<reference evidence="5" key="1">
    <citation type="submission" date="2025-08" db="UniProtKB">
        <authorList>
            <consortium name="RefSeq"/>
        </authorList>
    </citation>
    <scope>IDENTIFICATION</scope>
    <source>
        <strain evidence="5">Wakin</strain>
        <tissue evidence="5">Muscle</tissue>
    </source>
</reference>
<dbReference type="PANTHER" id="PTHR46375:SF6">
    <property type="entry name" value="KELCH REPEAT AND BTB DOMAIN-CONTAINING PROTEIN 13-LIKE"/>
    <property type="match status" value="1"/>
</dbReference>
<dbReference type="Pfam" id="PF24681">
    <property type="entry name" value="Kelch_KLHDC2_KLHL20_DRC7"/>
    <property type="match status" value="1"/>
</dbReference>
<dbReference type="InterPro" id="IPR015915">
    <property type="entry name" value="Kelch-typ_b-propeller"/>
</dbReference>
<evidence type="ECO:0000313" key="5">
    <source>
        <dbReference type="RefSeq" id="XP_026132228.1"/>
    </source>
</evidence>
<keyword evidence="1" id="KW-0880">Kelch repeat</keyword>
<keyword evidence="4" id="KW-1185">Reference proteome</keyword>
<dbReference type="Proteomes" id="UP000515129">
    <property type="component" value="Chromosome 12"/>
</dbReference>
<evidence type="ECO:0000256" key="1">
    <source>
        <dbReference type="ARBA" id="ARBA00022441"/>
    </source>
</evidence>
<accession>A0A6P6QFI0</accession>
<name>A0A6P6QFI0_CARAU</name>
<dbReference type="InterPro" id="IPR052392">
    <property type="entry name" value="Kelch-BTB_domain-containing"/>
</dbReference>
<dbReference type="RefSeq" id="XP_026132228.1">
    <property type="nucleotide sequence ID" value="XM_026276443.1"/>
</dbReference>
<dbReference type="OrthoDB" id="45365at2759"/>
<dbReference type="KEGG" id="caua:113111571"/>
<proteinExistence type="predicted"/>
<dbReference type="SUPFAM" id="SSF117281">
    <property type="entry name" value="Kelch motif"/>
    <property type="match status" value="1"/>
</dbReference>
<keyword evidence="2" id="KW-0677">Repeat</keyword>
<evidence type="ECO:0000313" key="4">
    <source>
        <dbReference type="Proteomes" id="UP000515129"/>
    </source>
</evidence>
<dbReference type="Gene3D" id="3.30.710.10">
    <property type="entry name" value="Potassium Channel Kv1.1, Chain A"/>
    <property type="match status" value="1"/>
</dbReference>
<evidence type="ECO:0000256" key="3">
    <source>
        <dbReference type="SAM" id="SignalP"/>
    </source>
</evidence>
<feature type="chain" id="PRO_5027745226" evidence="3">
    <location>
        <begin position="27"/>
        <end position="563"/>
    </location>
</feature>